<dbReference type="InParanoid" id="U2FQF5"/>
<dbReference type="EMBL" id="AFNU02000002">
    <property type="protein sequence ID" value="ERJ13264.1"/>
    <property type="molecule type" value="Genomic_DNA"/>
</dbReference>
<proteinExistence type="predicted"/>
<organism evidence="1 2">
    <name type="scientific">Haloplasma contractile SSD-17B</name>
    <dbReference type="NCBI Taxonomy" id="1033810"/>
    <lineage>
        <taxon>Bacteria</taxon>
        <taxon>Bacillati</taxon>
        <taxon>Mycoplasmatota</taxon>
        <taxon>Mollicutes</taxon>
        <taxon>Haloplasmatales</taxon>
        <taxon>Haloplasmataceae</taxon>
        <taxon>Haloplasma</taxon>
    </lineage>
</organism>
<keyword evidence="2" id="KW-1185">Reference proteome</keyword>
<protein>
    <submittedName>
        <fullName evidence="1">Membrane lipoprotein</fullName>
    </submittedName>
</protein>
<dbReference type="Proteomes" id="UP000005707">
    <property type="component" value="Unassembled WGS sequence"/>
</dbReference>
<reference evidence="1 2" key="1">
    <citation type="journal article" date="2011" name="J. Bacteriol.">
        <title>Genome sequence of Haloplasma contractile, an unusual contractile bacterium from a deep-sea anoxic brine lake.</title>
        <authorList>
            <person name="Antunes A."/>
            <person name="Alam I."/>
            <person name="El Dorry H."/>
            <person name="Siam R."/>
            <person name="Robertson A."/>
            <person name="Bajic V.B."/>
            <person name="Stingl U."/>
        </authorList>
    </citation>
    <scope>NUCLEOTIDE SEQUENCE [LARGE SCALE GENOMIC DNA]</scope>
    <source>
        <strain evidence="1 2">SSD-17B</strain>
    </source>
</reference>
<reference evidence="1 2" key="2">
    <citation type="journal article" date="2013" name="PLoS ONE">
        <title>INDIGO - INtegrated Data Warehouse of MIcrobial GenOmes with Examples from the Red Sea Extremophiles.</title>
        <authorList>
            <person name="Alam I."/>
            <person name="Antunes A."/>
            <person name="Kamau A.A."/>
            <person name="Ba Alawi W."/>
            <person name="Kalkatawi M."/>
            <person name="Stingl U."/>
            <person name="Bajic V.B."/>
        </authorList>
    </citation>
    <scope>NUCLEOTIDE SEQUENCE [LARGE SCALE GENOMIC DNA]</scope>
    <source>
        <strain evidence="1 2">SSD-17B</strain>
    </source>
</reference>
<keyword evidence="1" id="KW-0449">Lipoprotein</keyword>
<dbReference type="STRING" id="1033810.HLPCO_000893"/>
<evidence type="ECO:0000313" key="2">
    <source>
        <dbReference type="Proteomes" id="UP000005707"/>
    </source>
</evidence>
<dbReference type="PROSITE" id="PS51257">
    <property type="entry name" value="PROKAR_LIPOPROTEIN"/>
    <property type="match status" value="1"/>
</dbReference>
<dbReference type="AlphaFoldDB" id="U2FQF5"/>
<sequence length="212" mass="24790">MKNLYVLIAISIYVLVLAGCDTKENKEEKILKEALNKEFNSRTASTTMFFDHYGPQEVLYTDHYIILNDVLSYKKSVNNSNGVIKFSIYTEDGSEVYERDYGTKTKEYVVAETSLEIKGDISLTKMHSNWFEYNGESYCVKNDYLTKIKNTVSLATLKEYCIQINEDGYITWDFQRYSYYKDNTHKITREFSNWNNTSIVLPDEIKSKYGIE</sequence>
<comment type="caution">
    <text evidence="1">The sequence shown here is derived from an EMBL/GenBank/DDBJ whole genome shotgun (WGS) entry which is preliminary data.</text>
</comment>
<evidence type="ECO:0000313" key="1">
    <source>
        <dbReference type="EMBL" id="ERJ13264.1"/>
    </source>
</evidence>
<dbReference type="RefSeq" id="WP_008826726.1">
    <property type="nucleotide sequence ID" value="NZ_AFNU02000002.1"/>
</dbReference>
<accession>U2FQF5</accession>
<gene>
    <name evidence="1" type="ORF">HLPCO_000893</name>
</gene>
<name>U2FQF5_9MOLU</name>